<evidence type="ECO:0000313" key="5">
    <source>
        <dbReference type="Proteomes" id="UP000237319"/>
    </source>
</evidence>
<dbReference type="RefSeq" id="WP_256093119.1">
    <property type="nucleotide sequence ID" value="NZ_JOTQ01000006.1"/>
</dbReference>
<dbReference type="SMART" id="SM00422">
    <property type="entry name" value="HTH_MERR"/>
    <property type="match status" value="1"/>
</dbReference>
<dbReference type="InterPro" id="IPR000551">
    <property type="entry name" value="MerR-type_HTH_dom"/>
</dbReference>
<dbReference type="PRINTS" id="PR00040">
    <property type="entry name" value="HTHMERR"/>
</dbReference>
<dbReference type="EMBL" id="PGLV01000001">
    <property type="protein sequence ID" value="POZ55760.1"/>
    <property type="molecule type" value="Genomic_DNA"/>
</dbReference>
<evidence type="ECO:0000256" key="2">
    <source>
        <dbReference type="SAM" id="Coils"/>
    </source>
</evidence>
<keyword evidence="5" id="KW-1185">Reference proteome</keyword>
<dbReference type="InterPro" id="IPR009061">
    <property type="entry name" value="DNA-bd_dom_put_sf"/>
</dbReference>
<dbReference type="GO" id="GO:0003700">
    <property type="term" value="F:DNA-binding transcription factor activity"/>
    <property type="evidence" value="ECO:0007669"/>
    <property type="project" value="InterPro"/>
</dbReference>
<dbReference type="SUPFAM" id="SSF46955">
    <property type="entry name" value="Putative DNA-binding domain"/>
    <property type="match status" value="1"/>
</dbReference>
<dbReference type="AlphaFoldDB" id="A0A2S5CY89"/>
<comment type="caution">
    <text evidence="4">The sequence shown here is derived from an EMBL/GenBank/DDBJ whole genome shotgun (WGS) entry which is preliminary data.</text>
</comment>
<dbReference type="PROSITE" id="PS50937">
    <property type="entry name" value="HTH_MERR_2"/>
    <property type="match status" value="1"/>
</dbReference>
<dbReference type="PANTHER" id="PTHR30204:SF95">
    <property type="entry name" value="HTH-TYPE TRANSCRIPTIONAL REGULATOR CUER"/>
    <property type="match status" value="1"/>
</dbReference>
<dbReference type="GO" id="GO:0003677">
    <property type="term" value="F:DNA binding"/>
    <property type="evidence" value="ECO:0007669"/>
    <property type="project" value="UniProtKB-KW"/>
</dbReference>
<evidence type="ECO:0000259" key="3">
    <source>
        <dbReference type="PROSITE" id="PS50937"/>
    </source>
</evidence>
<evidence type="ECO:0000256" key="1">
    <source>
        <dbReference type="ARBA" id="ARBA00023125"/>
    </source>
</evidence>
<dbReference type="InterPro" id="IPR047057">
    <property type="entry name" value="MerR_fam"/>
</dbReference>
<reference evidence="4 5" key="1">
    <citation type="submission" date="2017-11" db="EMBL/GenBank/DDBJ databases">
        <title>Genome sequence of Lysinibacillus sphaericus, a lignin-degrading bacteria isolated from municipal solid waste soil.</title>
        <authorList>
            <person name="Persinoti G.F."/>
            <person name="Paixao D.A."/>
            <person name="Bugg T.D."/>
            <person name="Squina F.M."/>
        </authorList>
    </citation>
    <scope>NUCLEOTIDE SEQUENCE [LARGE SCALE GENOMIC DNA]</scope>
    <source>
        <strain evidence="4 5">A1</strain>
    </source>
</reference>
<protein>
    <submittedName>
        <fullName evidence="4">Mercuric resistance operon regulatory protein</fullName>
    </submittedName>
</protein>
<dbReference type="Proteomes" id="UP000237319">
    <property type="component" value="Unassembled WGS sequence"/>
</dbReference>
<dbReference type="Pfam" id="PF13411">
    <property type="entry name" value="MerR_1"/>
    <property type="match status" value="1"/>
</dbReference>
<dbReference type="PANTHER" id="PTHR30204">
    <property type="entry name" value="REDOX-CYCLING DRUG-SENSING TRANSCRIPTIONAL ACTIVATOR SOXR"/>
    <property type="match status" value="1"/>
</dbReference>
<sequence length="140" mass="16099">MGGICIGTEKLKIGELAQKTGITKRTIDYYTNLGLLEAERSPSNYRYYDPAMIDRLHFIEERKQEGLSLVEIQQALNVTTTYEEIDVQILRLKMQDLEHDVTSLLEQMNNQDMKYSQTIKKNVSPESIALMQSLLLLINT</sequence>
<name>A0A2S5CY89_LYSSH</name>
<keyword evidence="2" id="KW-0175">Coiled coil</keyword>
<feature type="coiled-coil region" evidence="2">
    <location>
        <begin position="87"/>
        <end position="114"/>
    </location>
</feature>
<feature type="domain" description="HTH merR-type" evidence="3">
    <location>
        <begin position="10"/>
        <end position="78"/>
    </location>
</feature>
<proteinExistence type="predicted"/>
<evidence type="ECO:0000313" key="4">
    <source>
        <dbReference type="EMBL" id="POZ55760.1"/>
    </source>
</evidence>
<keyword evidence="1" id="KW-0238">DNA-binding</keyword>
<dbReference type="Gene3D" id="1.10.1660.10">
    <property type="match status" value="1"/>
</dbReference>
<organism evidence="4 5">
    <name type="scientific">Lysinibacillus sphaericus</name>
    <name type="common">Bacillus sphaericus</name>
    <dbReference type="NCBI Taxonomy" id="1421"/>
    <lineage>
        <taxon>Bacteria</taxon>
        <taxon>Bacillati</taxon>
        <taxon>Bacillota</taxon>
        <taxon>Bacilli</taxon>
        <taxon>Bacillales</taxon>
        <taxon>Bacillaceae</taxon>
        <taxon>Lysinibacillus</taxon>
    </lineage>
</organism>
<gene>
    <name evidence="4" type="primary">merR1</name>
    <name evidence="4" type="ORF">LYSIN_00543</name>
</gene>
<accession>A0A2S5CY89</accession>